<sequence>MIRLIYALALLVLGGLASCVSTKDISYLQDSNYSSTQAKAVTNERQEYKLATNDVLNITVQSAQPELTQVFNLNSSQGSFINGDPGSQYTNGYVIDAGGNITLPTAGRLPVRGLTVSEAQRAIQNAVNNYVRGATASVKLVSFKITVLGEVRNPGYFFVQNPQATILEALGLAGDLTPLGNRRNVKLIRQTPTGSEVVLLDLTRPNLLSSPYYYLQPNDAVYVEPESALTQRANINNLSIVFAGLTTIAVIANLILTANR</sequence>
<dbReference type="Pfam" id="PF10531">
    <property type="entry name" value="SLBB"/>
    <property type="match status" value="1"/>
</dbReference>
<evidence type="ECO:0000256" key="2">
    <source>
        <dbReference type="SAM" id="Phobius"/>
    </source>
</evidence>
<accession>A0A1W1VHG1</accession>
<dbReference type="RefSeq" id="WP_234997132.1">
    <property type="nucleotide sequence ID" value="NZ_FWWW01000061.1"/>
</dbReference>
<keyword evidence="1" id="KW-0732">Signal</keyword>
<evidence type="ECO:0000259" key="4">
    <source>
        <dbReference type="Pfam" id="PF10531"/>
    </source>
</evidence>
<protein>
    <submittedName>
        <fullName evidence="5">Polysaccharide export protein</fullName>
    </submittedName>
</protein>
<dbReference type="InterPro" id="IPR049712">
    <property type="entry name" value="Poly_export"/>
</dbReference>
<proteinExistence type="predicted"/>
<dbReference type="Pfam" id="PF02563">
    <property type="entry name" value="Poly_export"/>
    <property type="match status" value="1"/>
</dbReference>
<keyword evidence="6" id="KW-1185">Reference proteome</keyword>
<dbReference type="EMBL" id="FWWW01000061">
    <property type="protein sequence ID" value="SMB92817.1"/>
    <property type="molecule type" value="Genomic_DNA"/>
</dbReference>
<keyword evidence="2" id="KW-1133">Transmembrane helix</keyword>
<evidence type="ECO:0000313" key="6">
    <source>
        <dbReference type="Proteomes" id="UP000192266"/>
    </source>
</evidence>
<feature type="domain" description="Soluble ligand binding" evidence="4">
    <location>
        <begin position="144"/>
        <end position="195"/>
    </location>
</feature>
<dbReference type="PANTHER" id="PTHR33619">
    <property type="entry name" value="POLYSACCHARIDE EXPORT PROTEIN GFCE-RELATED"/>
    <property type="match status" value="1"/>
</dbReference>
<name>A0A1W1VHG1_9BACT</name>
<feature type="domain" description="Polysaccharide export protein N-terminal" evidence="3">
    <location>
        <begin position="44"/>
        <end position="140"/>
    </location>
</feature>
<dbReference type="InterPro" id="IPR003715">
    <property type="entry name" value="Poly_export_N"/>
</dbReference>
<dbReference type="InterPro" id="IPR019554">
    <property type="entry name" value="Soluble_ligand-bd"/>
</dbReference>
<evidence type="ECO:0000259" key="3">
    <source>
        <dbReference type="Pfam" id="PF02563"/>
    </source>
</evidence>
<gene>
    <name evidence="5" type="ORF">SAMN00120144_3303</name>
</gene>
<dbReference type="Gene3D" id="3.10.560.10">
    <property type="entry name" value="Outer membrane lipoprotein wza domain like"/>
    <property type="match status" value="1"/>
</dbReference>
<dbReference type="GO" id="GO:0015159">
    <property type="term" value="F:polysaccharide transmembrane transporter activity"/>
    <property type="evidence" value="ECO:0007669"/>
    <property type="project" value="InterPro"/>
</dbReference>
<evidence type="ECO:0000313" key="5">
    <source>
        <dbReference type="EMBL" id="SMB92817.1"/>
    </source>
</evidence>
<dbReference type="PANTHER" id="PTHR33619:SF3">
    <property type="entry name" value="POLYSACCHARIDE EXPORT PROTEIN GFCE-RELATED"/>
    <property type="match status" value="1"/>
</dbReference>
<keyword evidence="2" id="KW-0812">Transmembrane</keyword>
<reference evidence="5 6" key="1">
    <citation type="submission" date="2017-04" db="EMBL/GenBank/DDBJ databases">
        <authorList>
            <person name="Afonso C.L."/>
            <person name="Miller P.J."/>
            <person name="Scott M.A."/>
            <person name="Spackman E."/>
            <person name="Goraichik I."/>
            <person name="Dimitrov K.M."/>
            <person name="Suarez D.L."/>
            <person name="Swayne D.E."/>
        </authorList>
    </citation>
    <scope>NUCLEOTIDE SEQUENCE [LARGE SCALE GENOMIC DNA]</scope>
    <source>
        <strain evidence="5 6">DSM 11622</strain>
    </source>
</reference>
<dbReference type="PROSITE" id="PS51257">
    <property type="entry name" value="PROKAR_LIPOPROTEIN"/>
    <property type="match status" value="1"/>
</dbReference>
<dbReference type="Gene3D" id="3.30.1950.10">
    <property type="entry name" value="wza like domain"/>
    <property type="match status" value="1"/>
</dbReference>
<dbReference type="AlphaFoldDB" id="A0A1W1VHG1"/>
<feature type="transmembrane region" description="Helical" evidence="2">
    <location>
        <begin position="238"/>
        <end position="256"/>
    </location>
</feature>
<dbReference type="STRING" id="645990.SAMN00120144_3303"/>
<evidence type="ECO:0000256" key="1">
    <source>
        <dbReference type="ARBA" id="ARBA00022729"/>
    </source>
</evidence>
<organism evidence="5 6">
    <name type="scientific">Hymenobacter roseosalivarius DSM 11622</name>
    <dbReference type="NCBI Taxonomy" id="645990"/>
    <lineage>
        <taxon>Bacteria</taxon>
        <taxon>Pseudomonadati</taxon>
        <taxon>Bacteroidota</taxon>
        <taxon>Cytophagia</taxon>
        <taxon>Cytophagales</taxon>
        <taxon>Hymenobacteraceae</taxon>
        <taxon>Hymenobacter</taxon>
    </lineage>
</organism>
<dbReference type="Proteomes" id="UP000192266">
    <property type="component" value="Unassembled WGS sequence"/>
</dbReference>
<keyword evidence="2" id="KW-0472">Membrane</keyword>